<evidence type="ECO:0000313" key="15">
    <source>
        <dbReference type="Proteomes" id="UP000664277"/>
    </source>
</evidence>
<proteinExistence type="inferred from homology"/>
<evidence type="ECO:0000256" key="9">
    <source>
        <dbReference type="ARBA" id="ARBA00022989"/>
    </source>
</evidence>
<evidence type="ECO:0000256" key="11">
    <source>
        <dbReference type="ARBA" id="ARBA00023136"/>
    </source>
</evidence>
<evidence type="ECO:0000256" key="1">
    <source>
        <dbReference type="ARBA" id="ARBA00003408"/>
    </source>
</evidence>
<dbReference type="AlphaFoldDB" id="A0A8J7PB13"/>
<name>A0A8J7PB13_9BACT</name>
<keyword evidence="9 13" id="KW-1133">Transmembrane helix</keyword>
<evidence type="ECO:0000256" key="8">
    <source>
        <dbReference type="ARBA" id="ARBA00022692"/>
    </source>
</evidence>
<evidence type="ECO:0000256" key="10">
    <source>
        <dbReference type="ARBA" id="ARBA00023065"/>
    </source>
</evidence>
<keyword evidence="7" id="KW-1003">Cell membrane</keyword>
<feature type="transmembrane region" description="Helical" evidence="13">
    <location>
        <begin position="108"/>
        <end position="130"/>
    </location>
</feature>
<dbReference type="NCBIfam" id="TIGR00797">
    <property type="entry name" value="matE"/>
    <property type="match status" value="1"/>
</dbReference>
<evidence type="ECO:0000313" key="14">
    <source>
        <dbReference type="EMBL" id="MBN8659351.1"/>
    </source>
</evidence>
<dbReference type="PIRSF" id="PIRSF006603">
    <property type="entry name" value="DinF"/>
    <property type="match status" value="1"/>
</dbReference>
<feature type="transmembrane region" description="Helical" evidence="13">
    <location>
        <begin position="202"/>
        <end position="224"/>
    </location>
</feature>
<feature type="transmembrane region" description="Helical" evidence="13">
    <location>
        <begin position="69"/>
        <end position="88"/>
    </location>
</feature>
<feature type="transmembrane region" description="Helical" evidence="13">
    <location>
        <begin position="332"/>
        <end position="353"/>
    </location>
</feature>
<evidence type="ECO:0000256" key="12">
    <source>
        <dbReference type="ARBA" id="ARBA00031636"/>
    </source>
</evidence>
<dbReference type="GO" id="GO:0042910">
    <property type="term" value="F:xenobiotic transmembrane transporter activity"/>
    <property type="evidence" value="ECO:0007669"/>
    <property type="project" value="InterPro"/>
</dbReference>
<feature type="transmembrane region" description="Helical" evidence="13">
    <location>
        <begin position="175"/>
        <end position="196"/>
    </location>
</feature>
<keyword evidence="10" id="KW-0406">Ion transport</keyword>
<evidence type="ECO:0000256" key="13">
    <source>
        <dbReference type="SAM" id="Phobius"/>
    </source>
</evidence>
<accession>A0A8J7PB13</accession>
<evidence type="ECO:0000256" key="4">
    <source>
        <dbReference type="ARBA" id="ARBA00020268"/>
    </source>
</evidence>
<evidence type="ECO:0000256" key="6">
    <source>
        <dbReference type="ARBA" id="ARBA00022449"/>
    </source>
</evidence>
<keyword evidence="8 13" id="KW-0812">Transmembrane</keyword>
<protein>
    <recommendedName>
        <fullName evidence="4">Probable multidrug resistance protein NorM</fullName>
    </recommendedName>
    <alternativeName>
        <fullName evidence="12">Multidrug-efflux transporter</fullName>
    </alternativeName>
</protein>
<dbReference type="PANTHER" id="PTHR43298">
    <property type="entry name" value="MULTIDRUG RESISTANCE PROTEIN NORM-RELATED"/>
    <property type="match status" value="1"/>
</dbReference>
<sequence length="462" mass="50076">MSSLIDEKERKLSADEIIVAGSTWAAIWHMSWPMLIQMLIVSAASFADVWVAGKLGSDTQAAIGICNQIWFMMLLMTVALSSGAMALISRFWGARDYKQAEVAGRQSLLFGIIFGVLSTLAGLLATKPLLAMSGVTPAVQELGWKFLSVDLLSQLPFTIVWTAHSMFRAIGNSRVPMLNWLAMAVVIITLDLVLALKCQLGIAGIGWAWLGGGLVGTALNLYLLSKSDLKESLNLFKDFELAPTIDWMKRILNIGIPTCVQDLAWVLGNFALYGIFSLTSNPTSSEAAWTIGFRLEEMLCTLPLHAIGCSLGTVVGQNLGAGRPDRAEKAGWQANTASLLIEIPTCILMFIFAEAIAAKMSNDAQVVKLTADYLRIVGLCQPLVASWIVLFGAMTGAGYTKWPMWVGIFCLTVVRLPLAYILVSQYKMGAQGIWVALAASASLVGIMAILRFRSGAWKNQEV</sequence>
<dbReference type="GO" id="GO:0006811">
    <property type="term" value="P:monoatomic ion transport"/>
    <property type="evidence" value="ECO:0007669"/>
    <property type="project" value="UniProtKB-KW"/>
</dbReference>
<comment type="caution">
    <text evidence="14">The sequence shown here is derived from an EMBL/GenBank/DDBJ whole genome shotgun (WGS) entry which is preliminary data.</text>
</comment>
<reference evidence="14" key="1">
    <citation type="submission" date="2021-02" db="EMBL/GenBank/DDBJ databases">
        <title>Genome-Resolved Metagenomics of a Microbial Community Performing Photosynthetic Biological Nutrient Removal.</title>
        <authorList>
            <person name="Mcdaniel E.A."/>
        </authorList>
    </citation>
    <scope>NUCLEOTIDE SEQUENCE</scope>
    <source>
        <strain evidence="14">UWPOB_OBS1</strain>
    </source>
</reference>
<dbReference type="Proteomes" id="UP000664277">
    <property type="component" value="Unassembled WGS sequence"/>
</dbReference>
<comment type="function">
    <text evidence="1">Multidrug efflux pump.</text>
</comment>
<feature type="transmembrane region" description="Helical" evidence="13">
    <location>
        <begin position="34"/>
        <end position="53"/>
    </location>
</feature>
<dbReference type="PANTHER" id="PTHR43298:SF2">
    <property type="entry name" value="FMN_FAD EXPORTER YEEO-RELATED"/>
    <property type="match status" value="1"/>
</dbReference>
<feature type="transmembrane region" description="Helical" evidence="13">
    <location>
        <begin position="429"/>
        <end position="450"/>
    </location>
</feature>
<feature type="transmembrane region" description="Helical" evidence="13">
    <location>
        <begin position="142"/>
        <end position="163"/>
    </location>
</feature>
<dbReference type="CDD" id="cd13137">
    <property type="entry name" value="MATE_NorM_like"/>
    <property type="match status" value="1"/>
</dbReference>
<comment type="similarity">
    <text evidence="3">Belongs to the multi antimicrobial extrusion (MATE) (TC 2.A.66.1) family.</text>
</comment>
<dbReference type="Pfam" id="PF01554">
    <property type="entry name" value="MatE"/>
    <property type="match status" value="2"/>
</dbReference>
<dbReference type="GO" id="GO:0015297">
    <property type="term" value="F:antiporter activity"/>
    <property type="evidence" value="ECO:0007669"/>
    <property type="project" value="UniProtKB-KW"/>
</dbReference>
<dbReference type="InterPro" id="IPR048279">
    <property type="entry name" value="MdtK-like"/>
</dbReference>
<keyword evidence="5" id="KW-0813">Transport</keyword>
<keyword evidence="6" id="KW-0050">Antiport</keyword>
<keyword evidence="11 13" id="KW-0472">Membrane</keyword>
<feature type="transmembrane region" description="Helical" evidence="13">
    <location>
        <begin position="405"/>
        <end position="423"/>
    </location>
</feature>
<organism evidence="14 15">
    <name type="scientific">Candidatus Obscuribacter phosphatis</name>
    <dbReference type="NCBI Taxonomy" id="1906157"/>
    <lineage>
        <taxon>Bacteria</taxon>
        <taxon>Bacillati</taxon>
        <taxon>Candidatus Melainabacteria</taxon>
        <taxon>Candidatus Obscuribacterales</taxon>
        <taxon>Candidatus Obscuribacteraceae</taxon>
        <taxon>Candidatus Obscuribacter</taxon>
    </lineage>
</organism>
<dbReference type="InterPro" id="IPR050222">
    <property type="entry name" value="MATE_MdtK"/>
</dbReference>
<evidence type="ECO:0000256" key="5">
    <source>
        <dbReference type="ARBA" id="ARBA00022448"/>
    </source>
</evidence>
<evidence type="ECO:0000256" key="7">
    <source>
        <dbReference type="ARBA" id="ARBA00022475"/>
    </source>
</evidence>
<comment type="subcellular location">
    <subcellularLocation>
        <location evidence="2">Cell membrane</location>
        <topology evidence="2">Multi-pass membrane protein</topology>
    </subcellularLocation>
</comment>
<gene>
    <name evidence="14" type="ORF">J0M35_03235</name>
</gene>
<dbReference type="InterPro" id="IPR002528">
    <property type="entry name" value="MATE_fam"/>
</dbReference>
<dbReference type="EMBL" id="JAFLCK010000003">
    <property type="protein sequence ID" value="MBN8659351.1"/>
    <property type="molecule type" value="Genomic_DNA"/>
</dbReference>
<dbReference type="GO" id="GO:0005886">
    <property type="term" value="C:plasma membrane"/>
    <property type="evidence" value="ECO:0007669"/>
    <property type="project" value="UniProtKB-SubCell"/>
</dbReference>
<evidence type="ECO:0000256" key="2">
    <source>
        <dbReference type="ARBA" id="ARBA00004651"/>
    </source>
</evidence>
<evidence type="ECO:0000256" key="3">
    <source>
        <dbReference type="ARBA" id="ARBA00010199"/>
    </source>
</evidence>
<feature type="transmembrane region" description="Helical" evidence="13">
    <location>
        <begin position="373"/>
        <end position="393"/>
    </location>
</feature>